<accession>A0A9W9IP36</accession>
<dbReference type="PANTHER" id="PTHR15944:SF0">
    <property type="entry name" value="PRENYLCYSTEINE LYASE DOMAIN-CONTAINING PROTEIN"/>
    <property type="match status" value="1"/>
</dbReference>
<dbReference type="InterPro" id="IPR036188">
    <property type="entry name" value="FAD/NAD-bd_sf"/>
</dbReference>
<evidence type="ECO:0000313" key="4">
    <source>
        <dbReference type="Proteomes" id="UP001146351"/>
    </source>
</evidence>
<dbReference type="GO" id="GO:0001735">
    <property type="term" value="F:prenylcysteine oxidase activity"/>
    <property type="evidence" value="ECO:0007669"/>
    <property type="project" value="InterPro"/>
</dbReference>
<feature type="domain" description="Amine oxidase" evidence="2">
    <location>
        <begin position="87"/>
        <end position="357"/>
    </location>
</feature>
<dbReference type="Gene3D" id="3.50.50.60">
    <property type="entry name" value="FAD/NAD(P)-binding domain"/>
    <property type="match status" value="1"/>
</dbReference>
<organism evidence="3 4">
    <name type="scientific">Penicillium capsulatum</name>
    <dbReference type="NCBI Taxonomy" id="69766"/>
    <lineage>
        <taxon>Eukaryota</taxon>
        <taxon>Fungi</taxon>
        <taxon>Dikarya</taxon>
        <taxon>Ascomycota</taxon>
        <taxon>Pezizomycotina</taxon>
        <taxon>Eurotiomycetes</taxon>
        <taxon>Eurotiomycetidae</taxon>
        <taxon>Eurotiales</taxon>
        <taxon>Aspergillaceae</taxon>
        <taxon>Penicillium</taxon>
    </lineage>
</organism>
<feature type="chain" id="PRO_5040865099" description="Amine oxidase domain-containing protein" evidence="1">
    <location>
        <begin position="30"/>
        <end position="562"/>
    </location>
</feature>
<dbReference type="Pfam" id="PF01593">
    <property type="entry name" value="Amino_oxidase"/>
    <property type="match status" value="1"/>
</dbReference>
<gene>
    <name evidence="3" type="ORF">N7492_002431</name>
</gene>
<dbReference type="PRINTS" id="PR00419">
    <property type="entry name" value="ADXRDTASE"/>
</dbReference>
<feature type="signal peptide" evidence="1">
    <location>
        <begin position="1"/>
        <end position="29"/>
    </location>
</feature>
<protein>
    <recommendedName>
        <fullName evidence="2">Amine oxidase domain-containing protein</fullName>
    </recommendedName>
</protein>
<dbReference type="OrthoDB" id="437369at2759"/>
<evidence type="ECO:0000259" key="2">
    <source>
        <dbReference type="Pfam" id="PF01593"/>
    </source>
</evidence>
<dbReference type="PANTHER" id="PTHR15944">
    <property type="entry name" value="FARNESYLCYSTEINE LYASE"/>
    <property type="match status" value="1"/>
</dbReference>
<sequence length="562" mass="64379">MSHHRTNPIWLSVSICLLLGICFLSTSKAYSCLDDPVYPPTSDDYIDPEGRPFYPGDEISPQYPRKRNIAIIGGGFSGIIFAHFFSDEHEYSPEVTIFEREPRLGGRVHTVRSDHHKGQDQIFETGGNMFDAWDQILERKLEDAGVTTHYIHDGKSPLAFVSAWDGEKLELSEDDQLASQLDTVPNMLWYHGLSFRVWKKLWHQIWHGEPGIDYLPIHWRNSVRKEMSAPGLRPKAKQLNELARSWGLKTEPQKQANSLYGMENILHRLTRIAGSSVHLDSTVTRIKRHGSGESDVYWTHVSPEGLRKEYVETFGAVIIAAPFHQTDIEFEPPLPDPPVETEYKSVHVTHFITERELDPTTFNLPKDGKVPDTIWDIRDRDLQESETTSTPSFLTLTRETSSYLSGCLLEKENVYRILSEQIITDNDIATFLNKTGVPRGDITFPDQHCDFAGYSFDTSAAFRNVPEPEESREERLRKISNCQDEDTTVRWIHRRAWPNAMPIVHDNATSSTQRIQLTPELYYLSDFERTKGASIIQSLESADRTAFKFLEKGLRCPHPDYC</sequence>
<dbReference type="EMBL" id="JAPQKO010000002">
    <property type="protein sequence ID" value="KAJ5179221.1"/>
    <property type="molecule type" value="Genomic_DNA"/>
</dbReference>
<dbReference type="SUPFAM" id="SSF51905">
    <property type="entry name" value="FAD/NAD(P)-binding domain"/>
    <property type="match status" value="1"/>
</dbReference>
<dbReference type="AlphaFoldDB" id="A0A9W9IP36"/>
<dbReference type="InterPro" id="IPR002937">
    <property type="entry name" value="Amino_oxidase"/>
</dbReference>
<dbReference type="Proteomes" id="UP001146351">
    <property type="component" value="Unassembled WGS sequence"/>
</dbReference>
<evidence type="ECO:0000256" key="1">
    <source>
        <dbReference type="SAM" id="SignalP"/>
    </source>
</evidence>
<keyword evidence="4" id="KW-1185">Reference proteome</keyword>
<proteinExistence type="predicted"/>
<reference evidence="3" key="1">
    <citation type="submission" date="2022-11" db="EMBL/GenBank/DDBJ databases">
        <authorList>
            <person name="Petersen C."/>
        </authorList>
    </citation>
    <scope>NUCLEOTIDE SEQUENCE</scope>
    <source>
        <strain evidence="3">IBT 21917</strain>
    </source>
</reference>
<evidence type="ECO:0000313" key="3">
    <source>
        <dbReference type="EMBL" id="KAJ5179221.1"/>
    </source>
</evidence>
<keyword evidence="1" id="KW-0732">Signal</keyword>
<comment type="caution">
    <text evidence="3">The sequence shown here is derived from an EMBL/GenBank/DDBJ whole genome shotgun (WGS) entry which is preliminary data.</text>
</comment>
<dbReference type="InterPro" id="IPR017046">
    <property type="entry name" value="Prenylcysteine_Oxase1"/>
</dbReference>
<dbReference type="GO" id="GO:0030327">
    <property type="term" value="P:prenylated protein catabolic process"/>
    <property type="evidence" value="ECO:0007669"/>
    <property type="project" value="TreeGrafter"/>
</dbReference>
<name>A0A9W9IP36_9EURO</name>
<reference evidence="3" key="2">
    <citation type="journal article" date="2023" name="IMA Fungus">
        <title>Comparative genomic study of the Penicillium genus elucidates a diverse pangenome and 15 lateral gene transfer events.</title>
        <authorList>
            <person name="Petersen C."/>
            <person name="Sorensen T."/>
            <person name="Nielsen M.R."/>
            <person name="Sondergaard T.E."/>
            <person name="Sorensen J.L."/>
            <person name="Fitzpatrick D.A."/>
            <person name="Frisvad J.C."/>
            <person name="Nielsen K.L."/>
        </authorList>
    </citation>
    <scope>NUCLEOTIDE SEQUENCE</scope>
    <source>
        <strain evidence="3">IBT 21917</strain>
    </source>
</reference>